<name>A0AAV2HI25_LYMST</name>
<accession>A0AAV2HI25</accession>
<protein>
    <submittedName>
        <fullName evidence="3">Uncharacterized protein</fullName>
    </submittedName>
</protein>
<feature type="compositionally biased region" description="Polar residues" evidence="1">
    <location>
        <begin position="225"/>
        <end position="235"/>
    </location>
</feature>
<feature type="compositionally biased region" description="Polar residues" evidence="1">
    <location>
        <begin position="413"/>
        <end position="422"/>
    </location>
</feature>
<feature type="signal peptide" evidence="2">
    <location>
        <begin position="1"/>
        <end position="21"/>
    </location>
</feature>
<feature type="region of interest" description="Disordered" evidence="1">
    <location>
        <begin position="151"/>
        <end position="255"/>
    </location>
</feature>
<feature type="compositionally biased region" description="Polar residues" evidence="1">
    <location>
        <begin position="335"/>
        <end position="348"/>
    </location>
</feature>
<proteinExistence type="predicted"/>
<dbReference type="AlphaFoldDB" id="A0AAV2HI25"/>
<feature type="compositionally biased region" description="Low complexity" evidence="1">
    <location>
        <begin position="173"/>
        <end position="186"/>
    </location>
</feature>
<keyword evidence="2" id="KW-0732">Signal</keyword>
<organism evidence="3 4">
    <name type="scientific">Lymnaea stagnalis</name>
    <name type="common">Great pond snail</name>
    <name type="synonym">Helix stagnalis</name>
    <dbReference type="NCBI Taxonomy" id="6523"/>
    <lineage>
        <taxon>Eukaryota</taxon>
        <taxon>Metazoa</taxon>
        <taxon>Spiralia</taxon>
        <taxon>Lophotrochozoa</taxon>
        <taxon>Mollusca</taxon>
        <taxon>Gastropoda</taxon>
        <taxon>Heterobranchia</taxon>
        <taxon>Euthyneura</taxon>
        <taxon>Panpulmonata</taxon>
        <taxon>Hygrophila</taxon>
        <taxon>Lymnaeoidea</taxon>
        <taxon>Lymnaeidae</taxon>
        <taxon>Lymnaea</taxon>
    </lineage>
</organism>
<dbReference type="Proteomes" id="UP001497497">
    <property type="component" value="Unassembled WGS sequence"/>
</dbReference>
<evidence type="ECO:0000256" key="2">
    <source>
        <dbReference type="SAM" id="SignalP"/>
    </source>
</evidence>
<feature type="region of interest" description="Disordered" evidence="1">
    <location>
        <begin position="386"/>
        <end position="422"/>
    </location>
</feature>
<comment type="caution">
    <text evidence="3">The sequence shown here is derived from an EMBL/GenBank/DDBJ whole genome shotgun (WGS) entry which is preliminary data.</text>
</comment>
<feature type="region of interest" description="Disordered" evidence="1">
    <location>
        <begin position="591"/>
        <end position="620"/>
    </location>
</feature>
<dbReference type="EMBL" id="CAXITT010000149">
    <property type="protein sequence ID" value="CAL1533660.1"/>
    <property type="molecule type" value="Genomic_DNA"/>
</dbReference>
<reference evidence="3 4" key="1">
    <citation type="submission" date="2024-04" db="EMBL/GenBank/DDBJ databases">
        <authorList>
            <consortium name="Genoscope - CEA"/>
            <person name="William W."/>
        </authorList>
    </citation>
    <scope>NUCLEOTIDE SEQUENCE [LARGE SCALE GENOMIC DNA]</scope>
</reference>
<evidence type="ECO:0000256" key="1">
    <source>
        <dbReference type="SAM" id="MobiDB-lite"/>
    </source>
</evidence>
<feature type="chain" id="PRO_5044021981" evidence="2">
    <location>
        <begin position="22"/>
        <end position="703"/>
    </location>
</feature>
<gene>
    <name evidence="3" type="ORF">GSLYS_00007620001</name>
</gene>
<sequence length="703" mass="75773">MASQNIIMLITRLVCVVMVSAAGSGLGTSQTSKTGCRSVMTSVRMEVSPLMVHAICRDNSSAALAITCGEAVWIEDIQGFCNSFDLNIGQVLMNRTLPSTTITLHLVKLGEILDAARVVILMPQEVRHYRISVWGHQNTRFVLTIASKCPPDAAGQTSKPFREGPSVADRPAPVSTIPSYSTPPSTVAAGAPSHVTGGIENSAPLPEYTRPNNLPKSQLDELRASPTTIFGQKSVMSRGRKKVNVHRSKVPVSPNDTERERILLNGSPKEDPEGNPENYELAKLQWMEDKRVLFEKKFELLQKQFQSNASVEDYKDYRDYKDYNTDSVEDVSRELNISPSDANKQPSPGNRGKVNDASYSPNIGADNTEPFREIKGDVNNANVIDKISQKQDSQESNSDTTRLKSRAAPEIQVLSNQKQESFQTQRPVKISFRTLNKEDLPLVVAERDSSAPEAAVEGMTNPTVSSVSNESLAQTRLPASTPDGGLPLFLNFPLELLNEGIESSSVLDVQEPSVIDDQVITPSVSFSGSLFTISPTSDSIASTVTHVPAMILETSHETYQTSNILTSVVLETSSSTTLLALSTGLPGTTTGPITDVNVRPTSSWHPTLPTDAMNHASASHSSELTSTLTLSLTTHDPLLPTSTVGHTGELTSTLTLSLTTHDPLLPTSTAGHTGELTSTLTLSLTTHDPLLPTSTAGHTGELT</sequence>
<feature type="compositionally biased region" description="Basic residues" evidence="1">
    <location>
        <begin position="238"/>
        <end position="249"/>
    </location>
</feature>
<feature type="non-terminal residue" evidence="3">
    <location>
        <position position="703"/>
    </location>
</feature>
<keyword evidence="4" id="KW-1185">Reference proteome</keyword>
<evidence type="ECO:0000313" key="4">
    <source>
        <dbReference type="Proteomes" id="UP001497497"/>
    </source>
</evidence>
<feature type="region of interest" description="Disordered" evidence="1">
    <location>
        <begin position="335"/>
        <end position="370"/>
    </location>
</feature>
<evidence type="ECO:0000313" key="3">
    <source>
        <dbReference type="EMBL" id="CAL1533660.1"/>
    </source>
</evidence>